<dbReference type="UniPathway" id="UPA00219"/>
<dbReference type="PROSITE" id="PS52029">
    <property type="entry name" value="LD_TPASE"/>
    <property type="match status" value="1"/>
</dbReference>
<dbReference type="GO" id="GO:0016740">
    <property type="term" value="F:transferase activity"/>
    <property type="evidence" value="ECO:0007669"/>
    <property type="project" value="UniProtKB-KW"/>
</dbReference>
<keyword evidence="8" id="KW-0732">Signal</keyword>
<evidence type="ECO:0000256" key="8">
    <source>
        <dbReference type="SAM" id="SignalP"/>
    </source>
</evidence>
<evidence type="ECO:0000256" key="4">
    <source>
        <dbReference type="ARBA" id="ARBA00022960"/>
    </source>
</evidence>
<dbReference type="GO" id="GO:0005576">
    <property type="term" value="C:extracellular region"/>
    <property type="evidence" value="ECO:0007669"/>
    <property type="project" value="TreeGrafter"/>
</dbReference>
<evidence type="ECO:0000256" key="7">
    <source>
        <dbReference type="PROSITE-ProRule" id="PRU01373"/>
    </source>
</evidence>
<dbReference type="InterPro" id="IPR002477">
    <property type="entry name" value="Peptidoglycan-bd-like"/>
</dbReference>
<keyword evidence="4 7" id="KW-0133">Cell shape</keyword>
<dbReference type="SUPFAM" id="SSF47090">
    <property type="entry name" value="PGBD-like"/>
    <property type="match status" value="1"/>
</dbReference>
<dbReference type="GO" id="GO:0071555">
    <property type="term" value="P:cell wall organization"/>
    <property type="evidence" value="ECO:0007669"/>
    <property type="project" value="UniProtKB-UniRule"/>
</dbReference>
<dbReference type="Gene3D" id="2.40.440.10">
    <property type="entry name" value="L,D-transpeptidase catalytic domain-like"/>
    <property type="match status" value="1"/>
</dbReference>
<feature type="signal peptide" evidence="8">
    <location>
        <begin position="1"/>
        <end position="24"/>
    </location>
</feature>
<keyword evidence="6 7" id="KW-0961">Cell wall biogenesis/degradation</keyword>
<dbReference type="InterPro" id="IPR038063">
    <property type="entry name" value="Transpep_catalytic_dom"/>
</dbReference>
<evidence type="ECO:0000256" key="5">
    <source>
        <dbReference type="ARBA" id="ARBA00022984"/>
    </source>
</evidence>
<dbReference type="SUPFAM" id="SSF141523">
    <property type="entry name" value="L,D-transpeptidase catalytic domain-like"/>
    <property type="match status" value="1"/>
</dbReference>
<dbReference type="OrthoDB" id="9787225at2"/>
<dbReference type="InterPro" id="IPR050979">
    <property type="entry name" value="LD-transpeptidase"/>
</dbReference>
<dbReference type="InterPro" id="IPR005490">
    <property type="entry name" value="LD_TPept_cat_dom"/>
</dbReference>
<evidence type="ECO:0000256" key="3">
    <source>
        <dbReference type="ARBA" id="ARBA00022679"/>
    </source>
</evidence>
<dbReference type="Pfam" id="PF01471">
    <property type="entry name" value="PG_binding_1"/>
    <property type="match status" value="1"/>
</dbReference>
<sequence>MTRAVPLLPSLLALALIAPLHAHALQAGAPAATAPAAATPDTPDPARANDAATVDGASGLLRLQVLLDRANFSPGEIDGQAGSNQQRALRGYQAAHGLAVTGQPDAATWQALNADTKPVVASYTLTAEDVAGPFVQIPKQIAKQAGLEALGYTSLAEALGERFHVSPQTLQQLNPGLDLATAKAGTVVKVTNVLGAEPLAKAARVVVDKSDSTLSLLDAQGKVYAQFPVTSGSVHDPLPIGQWKILGISRDPTFHYNPKLFWDAKKGDKKATISAGPNNPVGRVWIDLSKDHYGLHGTPEPRNVGKTQSHGCVRLTNWDVLKLADAVDASVPVTFQE</sequence>
<comment type="similarity">
    <text evidence="2">Belongs to the YkuD family.</text>
</comment>
<feature type="domain" description="L,D-TPase catalytic" evidence="9">
    <location>
        <begin position="203"/>
        <end position="336"/>
    </location>
</feature>
<feature type="active site" description="Nucleophile" evidence="7">
    <location>
        <position position="312"/>
    </location>
</feature>
<dbReference type="PANTHER" id="PTHR30582">
    <property type="entry name" value="L,D-TRANSPEPTIDASE"/>
    <property type="match status" value="1"/>
</dbReference>
<organism evidence="10 11">
    <name type="scientific">Pseudoxanthomonas winnipegensis</name>
    <dbReference type="NCBI Taxonomy" id="2480810"/>
    <lineage>
        <taxon>Bacteria</taxon>
        <taxon>Pseudomonadati</taxon>
        <taxon>Pseudomonadota</taxon>
        <taxon>Gammaproteobacteria</taxon>
        <taxon>Lysobacterales</taxon>
        <taxon>Lysobacteraceae</taxon>
        <taxon>Pseudoxanthomonas</taxon>
    </lineage>
</organism>
<feature type="chain" id="PRO_5020272940" evidence="8">
    <location>
        <begin position="25"/>
        <end position="337"/>
    </location>
</feature>
<protein>
    <submittedName>
        <fullName evidence="10">Murein L,D-transpeptidase</fullName>
    </submittedName>
</protein>
<name>A0A4Q8L813_9GAMM</name>
<dbReference type="CDD" id="cd16913">
    <property type="entry name" value="YkuD_like"/>
    <property type="match status" value="1"/>
</dbReference>
<evidence type="ECO:0000256" key="2">
    <source>
        <dbReference type="ARBA" id="ARBA00005992"/>
    </source>
</evidence>
<dbReference type="InterPro" id="IPR036365">
    <property type="entry name" value="PGBD-like_sf"/>
</dbReference>
<comment type="pathway">
    <text evidence="1 7">Cell wall biogenesis; peptidoglycan biosynthesis.</text>
</comment>
<dbReference type="InterPro" id="IPR036366">
    <property type="entry name" value="PGBDSf"/>
</dbReference>
<evidence type="ECO:0000313" key="11">
    <source>
        <dbReference type="Proteomes" id="UP000292627"/>
    </source>
</evidence>
<dbReference type="AlphaFoldDB" id="A0A4Q8L813"/>
<keyword evidence="3" id="KW-0808">Transferase</keyword>
<evidence type="ECO:0000313" key="10">
    <source>
        <dbReference type="EMBL" id="TAA24348.1"/>
    </source>
</evidence>
<dbReference type="GO" id="GO:0008360">
    <property type="term" value="P:regulation of cell shape"/>
    <property type="evidence" value="ECO:0007669"/>
    <property type="project" value="UniProtKB-UniRule"/>
</dbReference>
<keyword evidence="5 7" id="KW-0573">Peptidoglycan synthesis</keyword>
<evidence type="ECO:0000256" key="6">
    <source>
        <dbReference type="ARBA" id="ARBA00023316"/>
    </source>
</evidence>
<feature type="active site" description="Proton donor/acceptor" evidence="7">
    <location>
        <position position="296"/>
    </location>
</feature>
<accession>A0A4Q8L813</accession>
<dbReference type="Gene3D" id="1.10.101.10">
    <property type="entry name" value="PGBD-like superfamily/PGBD"/>
    <property type="match status" value="1"/>
</dbReference>
<proteinExistence type="inferred from homology"/>
<evidence type="ECO:0000256" key="1">
    <source>
        <dbReference type="ARBA" id="ARBA00004752"/>
    </source>
</evidence>
<dbReference type="Pfam" id="PF03734">
    <property type="entry name" value="YkuD"/>
    <property type="match status" value="1"/>
</dbReference>
<gene>
    <name evidence="10" type="ORF">EA660_11460</name>
</gene>
<dbReference type="EMBL" id="SHMC01000004">
    <property type="protein sequence ID" value="TAA24348.1"/>
    <property type="molecule type" value="Genomic_DNA"/>
</dbReference>
<comment type="caution">
    <text evidence="10">The sequence shown here is derived from an EMBL/GenBank/DDBJ whole genome shotgun (WGS) entry which is preliminary data.</text>
</comment>
<evidence type="ECO:0000259" key="9">
    <source>
        <dbReference type="PROSITE" id="PS52029"/>
    </source>
</evidence>
<dbReference type="GO" id="GO:0018104">
    <property type="term" value="P:peptidoglycan-protein cross-linking"/>
    <property type="evidence" value="ECO:0007669"/>
    <property type="project" value="TreeGrafter"/>
</dbReference>
<dbReference type="PANTHER" id="PTHR30582:SF30">
    <property type="entry name" value="BLR4375 PROTEIN"/>
    <property type="match status" value="1"/>
</dbReference>
<dbReference type="RefSeq" id="WP_130551687.1">
    <property type="nucleotide sequence ID" value="NZ_SHMC01000004.1"/>
</dbReference>
<reference evidence="10 11" key="1">
    <citation type="submission" date="2019-02" db="EMBL/GenBank/DDBJ databases">
        <title>WGS of Pseudoxanthomonas species novum from clinical isolates.</title>
        <authorList>
            <person name="Bernier A.-M."/>
            <person name="Bernard K."/>
            <person name="Vachon A."/>
        </authorList>
    </citation>
    <scope>NUCLEOTIDE SEQUENCE [LARGE SCALE GENOMIC DNA]</scope>
    <source>
        <strain evidence="10 11">NML171200</strain>
    </source>
</reference>
<dbReference type="GO" id="GO:0071972">
    <property type="term" value="F:peptidoglycan L,D-transpeptidase activity"/>
    <property type="evidence" value="ECO:0007669"/>
    <property type="project" value="TreeGrafter"/>
</dbReference>
<dbReference type="Proteomes" id="UP000292627">
    <property type="component" value="Unassembled WGS sequence"/>
</dbReference>